<dbReference type="AlphaFoldDB" id="A0A917CF77"/>
<dbReference type="Pfam" id="PF01381">
    <property type="entry name" value="HTH_3"/>
    <property type="match status" value="1"/>
</dbReference>
<name>A0A917CF77_9GAMM</name>
<dbReference type="InterPro" id="IPR001387">
    <property type="entry name" value="Cro/C1-type_HTH"/>
</dbReference>
<evidence type="ECO:0000259" key="2">
    <source>
        <dbReference type="PROSITE" id="PS50943"/>
    </source>
</evidence>
<feature type="transmembrane region" description="Helical" evidence="1">
    <location>
        <begin position="111"/>
        <end position="130"/>
    </location>
</feature>
<dbReference type="InterPro" id="IPR010982">
    <property type="entry name" value="Lambda_DNA-bd_dom_sf"/>
</dbReference>
<dbReference type="GO" id="GO:0003677">
    <property type="term" value="F:DNA binding"/>
    <property type="evidence" value="ECO:0007669"/>
    <property type="project" value="InterPro"/>
</dbReference>
<dbReference type="CDD" id="cd00093">
    <property type="entry name" value="HTH_XRE"/>
    <property type="match status" value="1"/>
</dbReference>
<evidence type="ECO:0000256" key="1">
    <source>
        <dbReference type="SAM" id="Phobius"/>
    </source>
</evidence>
<comment type="caution">
    <text evidence="3">The sequence shown here is derived from an EMBL/GenBank/DDBJ whole genome shotgun (WGS) entry which is preliminary data.</text>
</comment>
<dbReference type="SMART" id="SM00530">
    <property type="entry name" value="HTH_XRE"/>
    <property type="match status" value="1"/>
</dbReference>
<reference evidence="3" key="1">
    <citation type="journal article" date="2014" name="Int. J. Syst. Evol. Microbiol.">
        <title>Complete genome sequence of Corynebacterium casei LMG S-19264T (=DSM 44701T), isolated from a smear-ripened cheese.</title>
        <authorList>
            <consortium name="US DOE Joint Genome Institute (JGI-PGF)"/>
            <person name="Walter F."/>
            <person name="Albersmeier A."/>
            <person name="Kalinowski J."/>
            <person name="Ruckert C."/>
        </authorList>
    </citation>
    <scope>NUCLEOTIDE SEQUENCE</scope>
    <source>
        <strain evidence="3">CGMCC 1.12181</strain>
    </source>
</reference>
<feature type="domain" description="HTH cro/C1-type" evidence="2">
    <location>
        <begin position="12"/>
        <end position="65"/>
    </location>
</feature>
<evidence type="ECO:0000313" key="3">
    <source>
        <dbReference type="EMBL" id="GGF84331.1"/>
    </source>
</evidence>
<accession>A0A917CF77</accession>
<keyword evidence="1" id="KW-0812">Transmembrane</keyword>
<keyword evidence="1" id="KW-0472">Membrane</keyword>
<organism evidence="3 4">
    <name type="scientific">Marinicella pacifica</name>
    <dbReference type="NCBI Taxonomy" id="1171543"/>
    <lineage>
        <taxon>Bacteria</taxon>
        <taxon>Pseudomonadati</taxon>
        <taxon>Pseudomonadota</taxon>
        <taxon>Gammaproteobacteria</taxon>
        <taxon>Lysobacterales</taxon>
        <taxon>Marinicellaceae</taxon>
        <taxon>Marinicella</taxon>
    </lineage>
</organism>
<dbReference type="Proteomes" id="UP000605253">
    <property type="component" value="Unassembled WGS sequence"/>
</dbReference>
<dbReference type="SUPFAM" id="SSF47413">
    <property type="entry name" value="lambda repressor-like DNA-binding domains"/>
    <property type="match status" value="1"/>
</dbReference>
<keyword evidence="4" id="KW-1185">Reference proteome</keyword>
<dbReference type="EMBL" id="BMEO01000001">
    <property type="protein sequence ID" value="GGF84331.1"/>
    <property type="molecule type" value="Genomic_DNA"/>
</dbReference>
<keyword evidence="1" id="KW-1133">Transmembrane helix</keyword>
<proteinExistence type="predicted"/>
<dbReference type="Gene3D" id="1.10.260.40">
    <property type="entry name" value="lambda repressor-like DNA-binding domains"/>
    <property type="match status" value="1"/>
</dbReference>
<sequence length="153" mass="17635">MNNEMNIDIEKLKKQRQQKGWTQQHLADISGLSLRTVQRAESVGRVSVDTISALSSVFVVERSYWTAESFSKKEKQEIINKGWRIALLSIGLAQIISLFLVWLFVGSINSLWLKMILATWLVVGFCYFVVRLTAQQHGLDSYRAFKTMRDKLH</sequence>
<dbReference type="PROSITE" id="PS50943">
    <property type="entry name" value="HTH_CROC1"/>
    <property type="match status" value="1"/>
</dbReference>
<protein>
    <recommendedName>
        <fullName evidence="2">HTH cro/C1-type domain-containing protein</fullName>
    </recommendedName>
</protein>
<reference evidence="3" key="2">
    <citation type="submission" date="2020-09" db="EMBL/GenBank/DDBJ databases">
        <authorList>
            <person name="Sun Q."/>
            <person name="Zhou Y."/>
        </authorList>
    </citation>
    <scope>NUCLEOTIDE SEQUENCE</scope>
    <source>
        <strain evidence="3">CGMCC 1.12181</strain>
    </source>
</reference>
<feature type="transmembrane region" description="Helical" evidence="1">
    <location>
        <begin position="85"/>
        <end position="105"/>
    </location>
</feature>
<gene>
    <name evidence="3" type="ORF">GCM10011365_01580</name>
</gene>
<evidence type="ECO:0000313" key="4">
    <source>
        <dbReference type="Proteomes" id="UP000605253"/>
    </source>
</evidence>